<feature type="region of interest" description="Disordered" evidence="1">
    <location>
        <begin position="97"/>
        <end position="188"/>
    </location>
</feature>
<dbReference type="AlphaFoldDB" id="G0ND33"/>
<dbReference type="Proteomes" id="UP000008068">
    <property type="component" value="Unassembled WGS sequence"/>
</dbReference>
<feature type="compositionally biased region" description="Basic residues" evidence="1">
    <location>
        <begin position="109"/>
        <end position="118"/>
    </location>
</feature>
<keyword evidence="3" id="KW-1185">Reference proteome</keyword>
<evidence type="ECO:0000313" key="2">
    <source>
        <dbReference type="EMBL" id="EGT57808.1"/>
    </source>
</evidence>
<reference evidence="3" key="1">
    <citation type="submission" date="2011-07" db="EMBL/GenBank/DDBJ databases">
        <authorList>
            <consortium name="Caenorhabditis brenneri Sequencing and Analysis Consortium"/>
            <person name="Wilson R.K."/>
        </authorList>
    </citation>
    <scope>NUCLEOTIDE SEQUENCE [LARGE SCALE GENOMIC DNA]</scope>
    <source>
        <strain evidence="3">PB2801</strain>
    </source>
</reference>
<accession>G0ND33</accession>
<evidence type="ECO:0000313" key="3">
    <source>
        <dbReference type="Proteomes" id="UP000008068"/>
    </source>
</evidence>
<protein>
    <submittedName>
        <fullName evidence="2">Uncharacterized protein</fullName>
    </submittedName>
</protein>
<name>G0ND33_CAEBE</name>
<sequence length="188" mass="20932">MLIIPCLRRANISPAWRFNASSRGSRASKFSIPYKKPRKGSLDRFENSLCCRFGYRQEASVETSSPGLSIEEVVALNENEYVAEFPSLTRMLKKEKTVGEEVSAAPQAARKRQRKPKRLVTLSDVFDSSDAQATQPSTSKTSSPRSGGYEMGHRTYRVTGKKQSAINPPQLRNRPKPSSTVHINSNAL</sequence>
<feature type="compositionally biased region" description="Polar residues" evidence="1">
    <location>
        <begin position="176"/>
        <end position="188"/>
    </location>
</feature>
<dbReference type="EMBL" id="GL379865">
    <property type="protein sequence ID" value="EGT57808.1"/>
    <property type="molecule type" value="Genomic_DNA"/>
</dbReference>
<evidence type="ECO:0000256" key="1">
    <source>
        <dbReference type="SAM" id="MobiDB-lite"/>
    </source>
</evidence>
<organism evidence="3">
    <name type="scientific">Caenorhabditis brenneri</name>
    <name type="common">Nematode worm</name>
    <dbReference type="NCBI Taxonomy" id="135651"/>
    <lineage>
        <taxon>Eukaryota</taxon>
        <taxon>Metazoa</taxon>
        <taxon>Ecdysozoa</taxon>
        <taxon>Nematoda</taxon>
        <taxon>Chromadorea</taxon>
        <taxon>Rhabditida</taxon>
        <taxon>Rhabditina</taxon>
        <taxon>Rhabditomorpha</taxon>
        <taxon>Rhabditoidea</taxon>
        <taxon>Rhabditidae</taxon>
        <taxon>Peloderinae</taxon>
        <taxon>Caenorhabditis</taxon>
    </lineage>
</organism>
<gene>
    <name evidence="2" type="ORF">CAEBREN_02393</name>
</gene>
<proteinExistence type="predicted"/>
<feature type="compositionally biased region" description="Polar residues" evidence="1">
    <location>
        <begin position="129"/>
        <end position="145"/>
    </location>
</feature>
<dbReference type="InParanoid" id="G0ND33"/>
<dbReference type="HOGENOM" id="CLU_1442277_0_0_1"/>